<dbReference type="RefSeq" id="WP_239797921.1">
    <property type="nucleotide sequence ID" value="NZ_OU912926.1"/>
</dbReference>
<feature type="chain" id="PRO_5045744270" evidence="1">
    <location>
        <begin position="26"/>
        <end position="302"/>
    </location>
</feature>
<protein>
    <submittedName>
        <fullName evidence="3">PEP-CTERM protein-sorting domain-containing protein</fullName>
    </submittedName>
</protein>
<reference evidence="3 4" key="1">
    <citation type="submission" date="2021-10" db="EMBL/GenBank/DDBJ databases">
        <authorList>
            <person name="Koch H."/>
        </authorList>
    </citation>
    <scope>NUCLEOTIDE SEQUENCE [LARGE SCALE GENOMIC DNA]</scope>
    <source>
        <strain evidence="3">6680</strain>
    </source>
</reference>
<dbReference type="InterPro" id="IPR013424">
    <property type="entry name" value="Ice-binding_C"/>
</dbReference>
<dbReference type="EMBL" id="OU912926">
    <property type="protein sequence ID" value="CAG9934264.1"/>
    <property type="molecule type" value="Genomic_DNA"/>
</dbReference>
<accession>A0ABN8ANA3</accession>
<organism evidence="3 4">
    <name type="scientific">Candidatus Nitrotoga arctica</name>
    <dbReference type="NCBI Taxonomy" id="453162"/>
    <lineage>
        <taxon>Bacteria</taxon>
        <taxon>Pseudomonadati</taxon>
        <taxon>Pseudomonadota</taxon>
        <taxon>Betaproteobacteria</taxon>
        <taxon>Nitrosomonadales</taxon>
        <taxon>Gallionellaceae</taxon>
        <taxon>Candidatus Nitrotoga</taxon>
    </lineage>
</organism>
<feature type="domain" description="Ice-binding protein C-terminal" evidence="2">
    <location>
        <begin position="276"/>
        <end position="298"/>
    </location>
</feature>
<dbReference type="Pfam" id="PF07589">
    <property type="entry name" value="PEP-CTERM"/>
    <property type="match status" value="1"/>
</dbReference>
<dbReference type="Proteomes" id="UP000839052">
    <property type="component" value="Chromosome"/>
</dbReference>
<proteinExistence type="predicted"/>
<keyword evidence="4" id="KW-1185">Reference proteome</keyword>
<evidence type="ECO:0000313" key="4">
    <source>
        <dbReference type="Proteomes" id="UP000839052"/>
    </source>
</evidence>
<dbReference type="NCBIfam" id="TIGR02595">
    <property type="entry name" value="PEP_CTERM"/>
    <property type="match status" value="1"/>
</dbReference>
<evidence type="ECO:0000256" key="1">
    <source>
        <dbReference type="SAM" id="SignalP"/>
    </source>
</evidence>
<feature type="signal peptide" evidence="1">
    <location>
        <begin position="1"/>
        <end position="25"/>
    </location>
</feature>
<gene>
    <name evidence="3" type="ORF">NTG6680_3015</name>
</gene>
<name>A0ABN8ANA3_9PROT</name>
<keyword evidence="1" id="KW-0732">Signal</keyword>
<evidence type="ECO:0000313" key="3">
    <source>
        <dbReference type="EMBL" id="CAG9934264.1"/>
    </source>
</evidence>
<sequence>MKKRMALSIVCLTLLYMTSLSVAVAVPLVNNRQIDIAVSNDNGAQNGAGPNDTYYIDAPGGGLNQLHISTDGTIAGLFGQVTTKNIDTSSTSGSFYVTTTGGRGFNDSLILMFSMTGPINDDFSLKIKSSGYQWTATGSAPVNPAYVSGAINEVFTAGDFMYGPQTAKPGPGTLGVWSLPFYSGQNINDPATAQNLMFIDLYLGNTSDRSSIDSGNAKVEFELDGIYGSTAAFNVYSWAAVAAIGNGTINWTNRLSTNPLEAGQSGYSINTSAVEAVPEPNQFALMGAGFFAFALTRRKRSA</sequence>
<evidence type="ECO:0000259" key="2">
    <source>
        <dbReference type="Pfam" id="PF07589"/>
    </source>
</evidence>